<dbReference type="PANTHER" id="PTHR45947:SF3">
    <property type="entry name" value="SULFOQUINOVOSYL TRANSFERASE SQD2"/>
    <property type="match status" value="1"/>
</dbReference>
<feature type="domain" description="Glycosyl transferase family 1" evidence="1">
    <location>
        <begin position="190"/>
        <end position="342"/>
    </location>
</feature>
<dbReference type="Proteomes" id="UP000254510">
    <property type="component" value="Unassembled WGS sequence"/>
</dbReference>
<accession>A0A380K9X3</accession>
<dbReference type="AlphaFoldDB" id="A0A380K9X3"/>
<dbReference type="EMBL" id="UHFM01000006">
    <property type="protein sequence ID" value="SUN61813.1"/>
    <property type="molecule type" value="Genomic_DNA"/>
</dbReference>
<dbReference type="InterPro" id="IPR050194">
    <property type="entry name" value="Glycosyltransferase_grp1"/>
</dbReference>
<keyword evidence="2" id="KW-0808">Transferase</keyword>
<organism evidence="2 3">
    <name type="scientific">Streptococcus gallolyticus</name>
    <dbReference type="NCBI Taxonomy" id="315405"/>
    <lineage>
        <taxon>Bacteria</taxon>
        <taxon>Bacillati</taxon>
        <taxon>Bacillota</taxon>
        <taxon>Bacilli</taxon>
        <taxon>Lactobacillales</taxon>
        <taxon>Streptococcaceae</taxon>
        <taxon>Streptococcus</taxon>
    </lineage>
</organism>
<evidence type="ECO:0000313" key="3">
    <source>
        <dbReference type="Proteomes" id="UP000254510"/>
    </source>
</evidence>
<evidence type="ECO:0000259" key="1">
    <source>
        <dbReference type="Pfam" id="PF00534"/>
    </source>
</evidence>
<dbReference type="CDD" id="cd03801">
    <property type="entry name" value="GT4_PimA-like"/>
    <property type="match status" value="1"/>
</dbReference>
<gene>
    <name evidence="2" type="ORF">NCTC13767_02410</name>
</gene>
<evidence type="ECO:0000313" key="2">
    <source>
        <dbReference type="EMBL" id="SUN61813.1"/>
    </source>
</evidence>
<dbReference type="SUPFAM" id="SSF53756">
    <property type="entry name" value="UDP-Glycosyltransferase/glycogen phosphorylase"/>
    <property type="match status" value="1"/>
</dbReference>
<dbReference type="Gene3D" id="3.40.50.2000">
    <property type="entry name" value="Glycogen Phosphorylase B"/>
    <property type="match status" value="2"/>
</dbReference>
<dbReference type="GO" id="GO:0016757">
    <property type="term" value="F:glycosyltransferase activity"/>
    <property type="evidence" value="ECO:0007669"/>
    <property type="project" value="InterPro"/>
</dbReference>
<dbReference type="Pfam" id="PF00534">
    <property type="entry name" value="Glycos_transf_1"/>
    <property type="match status" value="1"/>
</dbReference>
<protein>
    <submittedName>
        <fullName evidence="2">Glycosyltransferase</fullName>
    </submittedName>
</protein>
<dbReference type="InterPro" id="IPR001296">
    <property type="entry name" value="Glyco_trans_1"/>
</dbReference>
<dbReference type="PANTHER" id="PTHR45947">
    <property type="entry name" value="SULFOQUINOVOSYL TRANSFERASE SQD2"/>
    <property type="match status" value="1"/>
</dbReference>
<name>A0A380K9X3_9STRE</name>
<reference evidence="2 3" key="1">
    <citation type="submission" date="2018-06" db="EMBL/GenBank/DDBJ databases">
        <authorList>
            <consortium name="Pathogen Informatics"/>
            <person name="Doyle S."/>
        </authorList>
    </citation>
    <scope>NUCLEOTIDE SEQUENCE [LARGE SCALE GENOMIC DNA]</scope>
    <source>
        <strain evidence="2 3">NCTC13767</strain>
    </source>
</reference>
<sequence length="421" mass="48832">MKNILFVTPTTTFDNGAEISIFYLMKYLVAQGYNIYSVCQEIPSPRQDEHQKHYDEVGIKMIYLPAAKWWWEDAPGGKPGSKAHRVESYRRNIKEIGEIIEKYSINLVVSNTVNVFQGAVAAKLAGIPHYWLIHEFPEKEFSYYLDKCDFISEYSTEIFSVSGNLNNSLQQLFQNRKIGCFVPYTQIPDMELIKGDKVRIVSVGRINERKNQLELIKSFERLQTKEHSDLELVFIGPWDNDYKKVCQTYIDKRQLKNISFLGFKSNPWEYLTDKDICIFTSAQETFGLVYVEAILKGLPTILSDNLGHKTAYDIFEIGSMYHLGDIDELTDMIKSMLDNQETIYSQASQDKEKAKQLYSVETTYREIIEKIKNQDSSTSETPLRHISDLITLNTEPTKLERGARKVSHSLYRIKQKLRKQK</sequence>
<proteinExistence type="predicted"/>